<dbReference type="Pfam" id="PF00498">
    <property type="entry name" value="FHA"/>
    <property type="match status" value="1"/>
</dbReference>
<evidence type="ECO:0000259" key="2">
    <source>
        <dbReference type="PROSITE" id="PS50006"/>
    </source>
</evidence>
<evidence type="ECO:0000313" key="3">
    <source>
        <dbReference type="EMBL" id="CAG8509281.1"/>
    </source>
</evidence>
<dbReference type="InterPro" id="IPR000253">
    <property type="entry name" value="FHA_dom"/>
</dbReference>
<dbReference type="InterPro" id="IPR050923">
    <property type="entry name" value="Cell_Proc_Reg/RNA_Proc"/>
</dbReference>
<keyword evidence="4" id="KW-1185">Reference proteome</keyword>
<feature type="region of interest" description="Disordered" evidence="1">
    <location>
        <begin position="1"/>
        <end position="128"/>
    </location>
</feature>
<dbReference type="OrthoDB" id="444265at2759"/>
<dbReference type="InterPro" id="IPR008984">
    <property type="entry name" value="SMAD_FHA_dom_sf"/>
</dbReference>
<dbReference type="PANTHER" id="PTHR23308">
    <property type="entry name" value="NUCLEAR INHIBITOR OF PROTEIN PHOSPHATASE-1"/>
    <property type="match status" value="1"/>
</dbReference>
<dbReference type="Proteomes" id="UP000789508">
    <property type="component" value="Unassembled WGS sequence"/>
</dbReference>
<comment type="caution">
    <text evidence="3">The sequence shown here is derived from an EMBL/GenBank/DDBJ whole genome shotgun (WGS) entry which is preliminary data.</text>
</comment>
<evidence type="ECO:0000256" key="1">
    <source>
        <dbReference type="SAM" id="MobiDB-lite"/>
    </source>
</evidence>
<proteinExistence type="predicted"/>
<feature type="domain" description="FHA" evidence="2">
    <location>
        <begin position="179"/>
        <end position="242"/>
    </location>
</feature>
<dbReference type="SUPFAM" id="SSF49879">
    <property type="entry name" value="SMAD/FHA domain"/>
    <property type="match status" value="1"/>
</dbReference>
<organism evidence="3 4">
    <name type="scientific">Ambispora leptoticha</name>
    <dbReference type="NCBI Taxonomy" id="144679"/>
    <lineage>
        <taxon>Eukaryota</taxon>
        <taxon>Fungi</taxon>
        <taxon>Fungi incertae sedis</taxon>
        <taxon>Mucoromycota</taxon>
        <taxon>Glomeromycotina</taxon>
        <taxon>Glomeromycetes</taxon>
        <taxon>Archaeosporales</taxon>
        <taxon>Ambisporaceae</taxon>
        <taxon>Ambispora</taxon>
    </lineage>
</organism>
<protein>
    <submittedName>
        <fullName evidence="3">6678_t:CDS:1</fullName>
    </submittedName>
</protein>
<dbReference type="SMART" id="SM00240">
    <property type="entry name" value="FHA"/>
    <property type="match status" value="1"/>
</dbReference>
<feature type="compositionally biased region" description="Basic and acidic residues" evidence="1">
    <location>
        <begin position="82"/>
        <end position="92"/>
    </location>
</feature>
<evidence type="ECO:0000313" key="4">
    <source>
        <dbReference type="Proteomes" id="UP000789508"/>
    </source>
</evidence>
<name>A0A9N8ZUX6_9GLOM</name>
<feature type="compositionally biased region" description="Basic residues" evidence="1">
    <location>
        <begin position="26"/>
        <end position="35"/>
    </location>
</feature>
<dbReference type="Gene3D" id="2.60.200.20">
    <property type="match status" value="1"/>
</dbReference>
<reference evidence="3" key="1">
    <citation type="submission" date="2021-06" db="EMBL/GenBank/DDBJ databases">
        <authorList>
            <person name="Kallberg Y."/>
            <person name="Tangrot J."/>
            <person name="Rosling A."/>
        </authorList>
    </citation>
    <scope>NUCLEOTIDE SEQUENCE</scope>
    <source>
        <strain evidence="3">FL130A</strain>
    </source>
</reference>
<feature type="compositionally biased region" description="Basic and acidic residues" evidence="1">
    <location>
        <begin position="40"/>
        <end position="55"/>
    </location>
</feature>
<dbReference type="EMBL" id="CAJVPS010000790">
    <property type="protein sequence ID" value="CAG8509281.1"/>
    <property type="molecule type" value="Genomic_DNA"/>
</dbReference>
<dbReference type="FunFam" id="2.60.200.20:FF:000038">
    <property type="entry name" value="FHA domain-containing protein SNIP1"/>
    <property type="match status" value="1"/>
</dbReference>
<gene>
    <name evidence="3" type="ORF">ALEPTO_LOCUS3888</name>
</gene>
<accession>A0A9N8ZUX6</accession>
<feature type="compositionally biased region" description="Basic and acidic residues" evidence="1">
    <location>
        <begin position="1"/>
        <end position="25"/>
    </location>
</feature>
<sequence>MPSPRTTERRDSREYSRYERYERHPRSPRRHRARSRSPPMRRERSRRNSIEETSNRRRSSRNSKSPRHRARSRSPSRRQGRSRRDSIEETNNRRHSSRRSSSLARRSRSPSSTKSDKGTQKPNFGLSGKLAAETNTFNGVVLKYHEPPEARKPAEKWRLYVFKGDEQVDLLHIHRQSAYLLGRDRLVADIPIDHPSCSKQHAVLQYRQMTEKDEYGQFHSTVKPYIIDLESSNGTYVNSARIPTTRYFELKLKDVIKFGFSTREYVLMHEEVNEGDEDET</sequence>
<dbReference type="PROSITE" id="PS50006">
    <property type="entry name" value="FHA_DOMAIN"/>
    <property type="match status" value="1"/>
</dbReference>
<dbReference type="AlphaFoldDB" id="A0A9N8ZUX6"/>
<feature type="compositionally biased region" description="Low complexity" evidence="1">
    <location>
        <begin position="99"/>
        <end position="112"/>
    </location>
</feature>
<feature type="compositionally biased region" description="Basic residues" evidence="1">
    <location>
        <begin position="56"/>
        <end position="81"/>
    </location>
</feature>